<reference evidence="3" key="1">
    <citation type="submission" date="2022-03" db="EMBL/GenBank/DDBJ databases">
        <authorList>
            <person name="Sayadi A."/>
        </authorList>
    </citation>
    <scope>NUCLEOTIDE SEQUENCE</scope>
</reference>
<keyword evidence="4" id="KW-1185">Reference proteome</keyword>
<dbReference type="PANTHER" id="PTHR47272">
    <property type="entry name" value="DDE_TNP_1_7 DOMAIN-CONTAINING PROTEIN"/>
    <property type="match status" value="1"/>
</dbReference>
<feature type="domain" description="PiggyBac transposable element-derived protein" evidence="2">
    <location>
        <begin position="9"/>
        <end position="119"/>
    </location>
</feature>
<dbReference type="EMBL" id="CAKOFQ010007441">
    <property type="protein sequence ID" value="CAH2001277.1"/>
    <property type="molecule type" value="Genomic_DNA"/>
</dbReference>
<gene>
    <name evidence="3" type="ORF">ACAOBT_LOCUS26085</name>
</gene>
<dbReference type="Pfam" id="PF13843">
    <property type="entry name" value="DDE_Tnp_1_7"/>
    <property type="match status" value="1"/>
</dbReference>
<evidence type="ECO:0000313" key="4">
    <source>
        <dbReference type="Proteomes" id="UP001152888"/>
    </source>
</evidence>
<proteinExistence type="predicted"/>
<feature type="chain" id="PRO_5040260097" description="PiggyBac transposable element-derived protein domain-containing protein" evidence="1">
    <location>
        <begin position="22"/>
        <end position="168"/>
    </location>
</feature>
<dbReference type="AlphaFoldDB" id="A0A9P0LT30"/>
<comment type="caution">
    <text evidence="3">The sequence shown here is derived from an EMBL/GenBank/DDBJ whole genome shotgun (WGS) entry which is preliminary data.</text>
</comment>
<dbReference type="Proteomes" id="UP001152888">
    <property type="component" value="Unassembled WGS sequence"/>
</dbReference>
<accession>A0A9P0LT30</accession>
<evidence type="ECO:0000313" key="3">
    <source>
        <dbReference type="EMBL" id="CAH2001277.1"/>
    </source>
</evidence>
<organism evidence="3 4">
    <name type="scientific">Acanthoscelides obtectus</name>
    <name type="common">Bean weevil</name>
    <name type="synonym">Bruchus obtectus</name>
    <dbReference type="NCBI Taxonomy" id="200917"/>
    <lineage>
        <taxon>Eukaryota</taxon>
        <taxon>Metazoa</taxon>
        <taxon>Ecdysozoa</taxon>
        <taxon>Arthropoda</taxon>
        <taxon>Hexapoda</taxon>
        <taxon>Insecta</taxon>
        <taxon>Pterygota</taxon>
        <taxon>Neoptera</taxon>
        <taxon>Endopterygota</taxon>
        <taxon>Coleoptera</taxon>
        <taxon>Polyphaga</taxon>
        <taxon>Cucujiformia</taxon>
        <taxon>Chrysomeloidea</taxon>
        <taxon>Chrysomelidae</taxon>
        <taxon>Bruchinae</taxon>
        <taxon>Bruchini</taxon>
        <taxon>Acanthoscelides</taxon>
    </lineage>
</organism>
<evidence type="ECO:0000259" key="2">
    <source>
        <dbReference type="Pfam" id="PF13843"/>
    </source>
</evidence>
<dbReference type="PANTHER" id="PTHR47272:SF1">
    <property type="entry name" value="PIGGYBAC TRANSPOSABLE ELEMENT-DERIVED PROTEIN 3-LIKE"/>
    <property type="match status" value="1"/>
</dbReference>
<feature type="signal peptide" evidence="1">
    <location>
        <begin position="1"/>
        <end position="21"/>
    </location>
</feature>
<dbReference type="InterPro" id="IPR029526">
    <property type="entry name" value="PGBD"/>
</dbReference>
<name>A0A9P0LT30_ACAOB</name>
<evidence type="ECO:0000256" key="1">
    <source>
        <dbReference type="SAM" id="SignalP"/>
    </source>
</evidence>
<keyword evidence="1" id="KW-0732">Signal</keyword>
<protein>
    <recommendedName>
        <fullName evidence="2">PiggyBac transposable element-derived protein domain-containing protein</fullName>
    </recommendedName>
</protein>
<sequence length="168" mass="19620">MTVAMILRILIWMSLIKQPNSRRYWSPNTRIDQVADVIPVNRFEEIKRFLHFTDNQKITTSTDKITLVFNQIKSACQKVPLEENLSCDEQIVPFKGRISLKTYNPKKPHKWGYKIWVLSGRVTKAEDVRSLLQALRSGMMMYSTGLNGRKTVKDAKIKVVREKVEFYV</sequence>
<dbReference type="OrthoDB" id="6731131at2759"/>